<protein>
    <submittedName>
        <fullName evidence="3">Uncharacterized protein</fullName>
    </submittedName>
</protein>
<feature type="compositionally biased region" description="Low complexity" evidence="1">
    <location>
        <begin position="47"/>
        <end position="62"/>
    </location>
</feature>
<name>A0A919P5S8_9CELL</name>
<accession>A0A919P5S8</accession>
<feature type="compositionally biased region" description="Gly residues" evidence="1">
    <location>
        <begin position="123"/>
        <end position="135"/>
    </location>
</feature>
<feature type="region of interest" description="Disordered" evidence="1">
    <location>
        <begin position="1"/>
        <end position="78"/>
    </location>
</feature>
<keyword evidence="2" id="KW-0472">Membrane</keyword>
<keyword evidence="2" id="KW-0812">Transmembrane</keyword>
<keyword evidence="4" id="KW-1185">Reference proteome</keyword>
<dbReference type="AlphaFoldDB" id="A0A919P5S8"/>
<sequence>MTENPDTTRPNATGPGAAGAAAPAPPAPERTPPTRSAPAAPQPTPPAVSAAEGRAAASDAPALGMHDPAGTPSAPRRRFRLGRRAVTALVLVGVLLVGGAGGFAIGRATAPGPAFPAFERGDGPGGRLPGGGGDGEMPQPPSGRSGSGSDPGSGDTGTDADPGSADAGTTDSSATT</sequence>
<reference evidence="3" key="1">
    <citation type="submission" date="2021-01" db="EMBL/GenBank/DDBJ databases">
        <title>Whole genome shotgun sequence of Cellulomonas pakistanensis NBRC 110800.</title>
        <authorList>
            <person name="Komaki H."/>
            <person name="Tamura T."/>
        </authorList>
    </citation>
    <scope>NUCLEOTIDE SEQUENCE</scope>
    <source>
        <strain evidence="3">NBRC 110800</strain>
    </source>
</reference>
<comment type="caution">
    <text evidence="3">The sequence shown here is derived from an EMBL/GenBank/DDBJ whole genome shotgun (WGS) entry which is preliminary data.</text>
</comment>
<keyword evidence="2" id="KW-1133">Transmembrane helix</keyword>
<evidence type="ECO:0000256" key="1">
    <source>
        <dbReference type="SAM" id="MobiDB-lite"/>
    </source>
</evidence>
<feature type="compositionally biased region" description="Low complexity" evidence="1">
    <location>
        <begin position="7"/>
        <end position="22"/>
    </location>
</feature>
<evidence type="ECO:0000256" key="2">
    <source>
        <dbReference type="SAM" id="Phobius"/>
    </source>
</evidence>
<evidence type="ECO:0000313" key="3">
    <source>
        <dbReference type="EMBL" id="GIG34626.1"/>
    </source>
</evidence>
<feature type="transmembrane region" description="Helical" evidence="2">
    <location>
        <begin position="85"/>
        <end position="106"/>
    </location>
</feature>
<feature type="region of interest" description="Disordered" evidence="1">
    <location>
        <begin position="115"/>
        <end position="176"/>
    </location>
</feature>
<proteinExistence type="predicted"/>
<dbReference type="EMBL" id="BONO01000001">
    <property type="protein sequence ID" value="GIG34626.1"/>
    <property type="molecule type" value="Genomic_DNA"/>
</dbReference>
<feature type="compositionally biased region" description="Low complexity" evidence="1">
    <location>
        <begin position="156"/>
        <end position="176"/>
    </location>
</feature>
<gene>
    <name evidence="3" type="ORF">Cpa01nite_00070</name>
</gene>
<evidence type="ECO:0000313" key="4">
    <source>
        <dbReference type="Proteomes" id="UP000642125"/>
    </source>
</evidence>
<dbReference type="Proteomes" id="UP000642125">
    <property type="component" value="Unassembled WGS sequence"/>
</dbReference>
<feature type="compositionally biased region" description="Gly residues" evidence="1">
    <location>
        <begin position="145"/>
        <end position="155"/>
    </location>
</feature>
<organism evidence="3 4">
    <name type="scientific">Cellulomonas pakistanensis</name>
    <dbReference type="NCBI Taxonomy" id="992287"/>
    <lineage>
        <taxon>Bacteria</taxon>
        <taxon>Bacillati</taxon>
        <taxon>Actinomycetota</taxon>
        <taxon>Actinomycetes</taxon>
        <taxon>Micrococcales</taxon>
        <taxon>Cellulomonadaceae</taxon>
        <taxon>Cellulomonas</taxon>
    </lineage>
</organism>